<reference evidence="1 2" key="1">
    <citation type="submission" date="2019-09" db="EMBL/GenBank/DDBJ databases">
        <title>Genome sequence of Hymenobacter sp. M3.</title>
        <authorList>
            <person name="Srinivasan S."/>
        </authorList>
    </citation>
    <scope>NUCLEOTIDE SEQUENCE [LARGE SCALE GENOMIC DNA]</scope>
    <source>
        <strain evidence="1 2">M3</strain>
    </source>
</reference>
<protein>
    <submittedName>
        <fullName evidence="1">PorT family protein</fullName>
    </submittedName>
</protein>
<dbReference type="Pfam" id="PF13568">
    <property type="entry name" value="OMP_b-brl_2"/>
    <property type="match status" value="1"/>
</dbReference>
<dbReference type="Proteomes" id="UP000326380">
    <property type="component" value="Unassembled WGS sequence"/>
</dbReference>
<sequence length="417" mass="45460">MPLRIPPFRQLVLLFILISGAAQGQGTFRPGYVVPLAGDTLRGEVDFRGYRYNAQQVEFRQNGTTQQYKPSGLRGYGLFKGPRFESQPVSGVPVFVLQLVRGAVGLYSFTDAQDRVRFYVAAPAAPSLIELLKRDTTVERMVGGQLQRGRVQDTRYRTQLQQILSGCPAVEPLIERVGYTDTELARLITKYNACVTLGAAAAVIPPQKTTTFRVFAGGQQSSLSFGEGRLQGQTFKTGMRPMVGAGILVHPARFGPRLAVGLEAYWTSIDVEKQFEGGASGLYIGYPSQATARYKAQFVRLPISLRYSLGNSKLQPFVQAGVLISTQFQTSSNYHSVSTRPGFPVSETNDPELIDPRTVAYGALGALGLAVPVGGHQLEAEVRYEWVDAISSFTGTNASPHALQLVLGYRFGQHAGQ</sequence>
<dbReference type="SUPFAM" id="SSF56925">
    <property type="entry name" value="OMPA-like"/>
    <property type="match status" value="1"/>
</dbReference>
<evidence type="ECO:0000313" key="2">
    <source>
        <dbReference type="Proteomes" id="UP000326380"/>
    </source>
</evidence>
<name>A0A7L5A4S0_9BACT</name>
<evidence type="ECO:0000313" key="1">
    <source>
        <dbReference type="EMBL" id="KAA9338326.1"/>
    </source>
</evidence>
<organism evidence="1 2">
    <name type="scientific">Hymenobacter busanensis</name>
    <dbReference type="NCBI Taxonomy" id="2607656"/>
    <lineage>
        <taxon>Bacteria</taxon>
        <taxon>Pseudomonadati</taxon>
        <taxon>Bacteroidota</taxon>
        <taxon>Cytophagia</taxon>
        <taxon>Cytophagales</taxon>
        <taxon>Hymenobacteraceae</taxon>
        <taxon>Hymenobacter</taxon>
    </lineage>
</organism>
<accession>A0A7L5A4S0</accession>
<comment type="caution">
    <text evidence="1">The sequence shown here is derived from an EMBL/GenBank/DDBJ whole genome shotgun (WGS) entry which is preliminary data.</text>
</comment>
<dbReference type="InterPro" id="IPR025665">
    <property type="entry name" value="Beta-barrel_OMP_2"/>
</dbReference>
<keyword evidence="2" id="KW-1185">Reference proteome</keyword>
<dbReference type="EMBL" id="VTWU01000002">
    <property type="protein sequence ID" value="KAA9338326.1"/>
    <property type="molecule type" value="Genomic_DNA"/>
</dbReference>
<dbReference type="RefSeq" id="WP_151077850.1">
    <property type="nucleotide sequence ID" value="NZ_CP047647.1"/>
</dbReference>
<proteinExistence type="predicted"/>
<dbReference type="Gene3D" id="2.40.160.20">
    <property type="match status" value="1"/>
</dbReference>
<dbReference type="InterPro" id="IPR011250">
    <property type="entry name" value="OMP/PagP_B-barrel"/>
</dbReference>
<dbReference type="AlphaFoldDB" id="A0A7L5A4S0"/>
<gene>
    <name evidence="1" type="ORF">F0P96_05685</name>
</gene>